<evidence type="ECO:0000259" key="4">
    <source>
        <dbReference type="PROSITE" id="PS00463"/>
    </source>
</evidence>
<evidence type="ECO:0000256" key="3">
    <source>
        <dbReference type="SAM" id="MobiDB-lite"/>
    </source>
</evidence>
<dbReference type="Gene3D" id="4.10.240.10">
    <property type="entry name" value="Zn(2)-C6 fungal-type DNA-binding domain"/>
    <property type="match status" value="1"/>
</dbReference>
<feature type="domain" description="Zn(2)-C6 fungal-type" evidence="4">
    <location>
        <begin position="12"/>
        <end position="40"/>
    </location>
</feature>
<evidence type="ECO:0000256" key="1">
    <source>
        <dbReference type="ARBA" id="ARBA00004123"/>
    </source>
</evidence>
<dbReference type="Pfam" id="PF11951">
    <property type="entry name" value="Fungal_trans_2"/>
    <property type="match status" value="2"/>
</dbReference>
<feature type="compositionally biased region" description="Low complexity" evidence="3">
    <location>
        <begin position="168"/>
        <end position="203"/>
    </location>
</feature>
<organism evidence="5 6">
    <name type="scientific">Rhizoctonia solani</name>
    <dbReference type="NCBI Taxonomy" id="456999"/>
    <lineage>
        <taxon>Eukaryota</taxon>
        <taxon>Fungi</taxon>
        <taxon>Dikarya</taxon>
        <taxon>Basidiomycota</taxon>
        <taxon>Agaricomycotina</taxon>
        <taxon>Agaricomycetes</taxon>
        <taxon>Cantharellales</taxon>
        <taxon>Ceratobasidiaceae</taxon>
        <taxon>Rhizoctonia</taxon>
    </lineage>
</organism>
<reference evidence="5" key="1">
    <citation type="submission" date="2020-05" db="EMBL/GenBank/DDBJ databases">
        <title>Evolutionary and genomic comparisons of hybrid uninucleate and nonhybrid Rhizoctonia fungi.</title>
        <authorList>
            <person name="Li C."/>
            <person name="Chen X."/>
        </authorList>
    </citation>
    <scope>NUCLEOTIDE SEQUENCE</scope>
    <source>
        <strain evidence="5">AG-1 IA</strain>
    </source>
</reference>
<feature type="compositionally biased region" description="Low complexity" evidence="3">
    <location>
        <begin position="121"/>
        <end position="133"/>
    </location>
</feature>
<evidence type="ECO:0000313" key="6">
    <source>
        <dbReference type="Proteomes" id="UP000650533"/>
    </source>
</evidence>
<dbReference type="GO" id="GO:0008270">
    <property type="term" value="F:zinc ion binding"/>
    <property type="evidence" value="ECO:0007669"/>
    <property type="project" value="InterPro"/>
</dbReference>
<comment type="subcellular location">
    <subcellularLocation>
        <location evidence="1">Nucleus</location>
    </subcellularLocation>
</comment>
<dbReference type="GO" id="GO:0005634">
    <property type="term" value="C:nucleus"/>
    <property type="evidence" value="ECO:0007669"/>
    <property type="project" value="UniProtKB-SubCell"/>
</dbReference>
<dbReference type="Pfam" id="PF00172">
    <property type="entry name" value="Zn_clus"/>
    <property type="match status" value="1"/>
</dbReference>
<feature type="region of interest" description="Disordered" evidence="3">
    <location>
        <begin position="700"/>
        <end position="722"/>
    </location>
</feature>
<keyword evidence="2" id="KW-0539">Nucleus</keyword>
<name>A0A8H8P782_9AGAM</name>
<dbReference type="InterPro" id="IPR021858">
    <property type="entry name" value="Fun_TF"/>
</dbReference>
<feature type="region of interest" description="Disordered" evidence="3">
    <location>
        <begin position="643"/>
        <end position="667"/>
    </location>
</feature>
<dbReference type="EMBL" id="CP059671">
    <property type="protein sequence ID" value="QRW25998.1"/>
    <property type="molecule type" value="Genomic_DNA"/>
</dbReference>
<dbReference type="KEGG" id="rsx:RhiXN_11075"/>
<dbReference type="RefSeq" id="XP_043186235.1">
    <property type="nucleotide sequence ID" value="XM_043330890.1"/>
</dbReference>
<feature type="region of interest" description="Disordered" evidence="3">
    <location>
        <begin position="56"/>
        <end position="77"/>
    </location>
</feature>
<dbReference type="PROSITE" id="PS00463">
    <property type="entry name" value="ZN2_CY6_FUNGAL_1"/>
    <property type="match status" value="1"/>
</dbReference>
<proteinExistence type="predicted"/>
<accession>A0A8H8P782</accession>
<dbReference type="SMART" id="SM00066">
    <property type="entry name" value="GAL4"/>
    <property type="match status" value="1"/>
</dbReference>
<sequence>MTIRSTARSSTGCYTCKRRKKKCDEQKPRCLRCTSGGYQCGGYPTFENRIRQVTFGPAANTGPKQSSNGPGPSTSTIAPVFSPNREFELAALSNLSDGASSGLSEGYRAPIRDFQPNSRTPVVESVVSQEPSSKLTSYPDNDEFVTTDTINSDPRALGLYREQPSLEPPLGSSSSLPSSSRPLRDSSITDSDSSIASTSEQTSLPNSVFSLAHPDGQSPKLAETGPNSKPIGLPDGPSWPSILWGEDEDSAANDDDDDPEGIRAIICRSPTPDPNTRSNALPFVLQAYAHWVKFVAFEPLKVASMIREGVFMQFASSPEVRTRICLIANVIGRLSNVPELGHREMSIVGMLRTQAHQHIEDFHSEGPAVERARDMQNAHRVLDSMMEIVLIDRYSSPLSNIVALMKAAAPVFRRACPESSNQLVNLPNILTSPGLNLQHFAATDVIVSLATARPMLFKYDVKCTPETYAQLLKGDYGLRWLHGAPDHFIVLVAWINALYEEYGTNVDPMYITEIESQTRSTNIKMDPASEAILLVLRLAVQECWRQAVLVYLYTILCGAQADDPRVMRAVRSFVYIFDGVKPGRNPDSFLSIPIMTVGCFAHPPVFPPKSEFELATLSNSSDGTSSGLSEGYQARIRDFQPDSQTPVVQSVVSQESSSKPTSNSYPDNDQFVVTDMFESHCRVLSLYQDQPFLESSFGLSSKSLRGSSGSITDSDSSIASTSRQAGLPNSLFSLVRSDNHSAKIIETEPNSQPIGLPDGPSWPTILWHEDDDSIVNGGNDDPEGIRAIVCRSPTLDPNTRSNALPFVLQAYTHWVKFVAFEPLKVAGIIREGVIMQFASSPEVRTRICLIANVIGRLSKSPELGHREMSIVGMLRTQAHQHIEDFHSEGPAIERARDMQNAHGALDSMMEMVLIQRYSSPLSNIVALMKAAAPVFRRACPEPSDQLVNLPNILTSPGLNLQHFAATDVLISVATARPMLFKYDVKCTPETYGQLLKGDYGLRWLHGAPDHFIVLLAWINALYEEYGTNVDPMYIAEIENQVRSTDTKLGFVSDAILLVLRVALQECWRHAVLIYLYTVLCGAQADDLRVTRAVRSFVHVVDGLKPGRNPDSFLMIPIMTAGCFAHREHDRNILRQRIMGLRESSNHGTANHESLRVLEDVWARTRAEDRPAVWSDLRLAQSKIARL</sequence>
<dbReference type="PANTHER" id="PTHR37534:SF46">
    <property type="entry name" value="ZN(II)2CYS6 TRANSCRIPTION FACTOR (EUROFUNG)"/>
    <property type="match status" value="1"/>
</dbReference>
<feature type="compositionally biased region" description="Low complexity" evidence="3">
    <location>
        <begin position="643"/>
        <end position="662"/>
    </location>
</feature>
<evidence type="ECO:0000256" key="2">
    <source>
        <dbReference type="ARBA" id="ARBA00023242"/>
    </source>
</evidence>
<dbReference type="AlphaFoldDB" id="A0A8H8P782"/>
<feature type="compositionally biased region" description="Acidic residues" evidence="3">
    <location>
        <begin position="245"/>
        <end position="259"/>
    </location>
</feature>
<dbReference type="CDD" id="cd00067">
    <property type="entry name" value="GAL4"/>
    <property type="match status" value="1"/>
</dbReference>
<protein>
    <submittedName>
        <fullName evidence="5">Fungal specific transcription factor domain</fullName>
    </submittedName>
</protein>
<feature type="compositionally biased region" description="Polar residues" evidence="3">
    <location>
        <begin position="62"/>
        <end position="77"/>
    </location>
</feature>
<gene>
    <name evidence="5" type="ORF">RhiXN_11075</name>
</gene>
<dbReference type="InterPro" id="IPR036864">
    <property type="entry name" value="Zn2-C6_fun-type_DNA-bd_sf"/>
</dbReference>
<dbReference type="InterPro" id="IPR001138">
    <property type="entry name" value="Zn2Cys6_DnaBD"/>
</dbReference>
<dbReference type="GO" id="GO:0000981">
    <property type="term" value="F:DNA-binding transcription factor activity, RNA polymerase II-specific"/>
    <property type="evidence" value="ECO:0007669"/>
    <property type="project" value="InterPro"/>
</dbReference>
<dbReference type="PANTHER" id="PTHR37534">
    <property type="entry name" value="TRANSCRIPTIONAL ACTIVATOR PROTEIN UGA3"/>
    <property type="match status" value="1"/>
</dbReference>
<evidence type="ECO:0000313" key="5">
    <source>
        <dbReference type="EMBL" id="QRW25998.1"/>
    </source>
</evidence>
<dbReference type="Proteomes" id="UP000650533">
    <property type="component" value="Chromosome 14"/>
</dbReference>
<feature type="region of interest" description="Disordered" evidence="3">
    <location>
        <begin position="110"/>
        <end position="271"/>
    </location>
</feature>
<dbReference type="GeneID" id="67033353"/>
<dbReference type="SUPFAM" id="SSF57701">
    <property type="entry name" value="Zn2/Cys6 DNA-binding domain"/>
    <property type="match status" value="1"/>
</dbReference>